<gene>
    <name evidence="2" type="ORF">BOLC9T55739H</name>
</gene>
<dbReference type="PANTHER" id="PTHR47723">
    <property type="entry name" value="OS05G0353850 PROTEIN"/>
    <property type="match status" value="1"/>
</dbReference>
<dbReference type="InterPro" id="IPR012337">
    <property type="entry name" value="RNaseH-like_sf"/>
</dbReference>
<dbReference type="Gene3D" id="3.30.420.10">
    <property type="entry name" value="Ribonuclease H-like superfamily/Ribonuclease H"/>
    <property type="match status" value="1"/>
</dbReference>
<dbReference type="AlphaFoldDB" id="A0A3P6DVX1"/>
<dbReference type="InterPro" id="IPR053151">
    <property type="entry name" value="RNase_H-like"/>
</dbReference>
<protein>
    <recommendedName>
        <fullName evidence="1">RNase H type-1 domain-containing protein</fullName>
    </recommendedName>
</protein>
<reference evidence="2" key="1">
    <citation type="submission" date="2018-11" db="EMBL/GenBank/DDBJ databases">
        <authorList>
            <consortium name="Genoscope - CEA"/>
            <person name="William W."/>
        </authorList>
    </citation>
    <scope>NUCLEOTIDE SEQUENCE</scope>
</reference>
<evidence type="ECO:0000313" key="2">
    <source>
        <dbReference type="EMBL" id="VDD30416.1"/>
    </source>
</evidence>
<feature type="domain" description="RNase H type-1" evidence="1">
    <location>
        <begin position="19"/>
        <end position="137"/>
    </location>
</feature>
<dbReference type="GO" id="GO:0003676">
    <property type="term" value="F:nucleic acid binding"/>
    <property type="evidence" value="ECO:0007669"/>
    <property type="project" value="InterPro"/>
</dbReference>
<organism evidence="2">
    <name type="scientific">Brassica oleracea</name>
    <name type="common">Wild cabbage</name>
    <dbReference type="NCBI Taxonomy" id="3712"/>
    <lineage>
        <taxon>Eukaryota</taxon>
        <taxon>Viridiplantae</taxon>
        <taxon>Streptophyta</taxon>
        <taxon>Embryophyta</taxon>
        <taxon>Tracheophyta</taxon>
        <taxon>Spermatophyta</taxon>
        <taxon>Magnoliopsida</taxon>
        <taxon>eudicotyledons</taxon>
        <taxon>Gunneridae</taxon>
        <taxon>Pentapetalae</taxon>
        <taxon>rosids</taxon>
        <taxon>malvids</taxon>
        <taxon>Brassicales</taxon>
        <taxon>Brassicaceae</taxon>
        <taxon>Brassiceae</taxon>
        <taxon>Brassica</taxon>
    </lineage>
</organism>
<dbReference type="GO" id="GO:0004523">
    <property type="term" value="F:RNA-DNA hybrid ribonuclease activity"/>
    <property type="evidence" value="ECO:0007669"/>
    <property type="project" value="InterPro"/>
</dbReference>
<dbReference type="PANTHER" id="PTHR47723:SF19">
    <property type="entry name" value="POLYNUCLEOTIDYL TRANSFERASE, RIBONUCLEASE H-LIKE SUPERFAMILY PROTEIN"/>
    <property type="match status" value="1"/>
</dbReference>
<dbReference type="InterPro" id="IPR044730">
    <property type="entry name" value="RNase_H-like_dom_plant"/>
</dbReference>
<dbReference type="Pfam" id="PF13456">
    <property type="entry name" value="RVT_3"/>
    <property type="match status" value="1"/>
</dbReference>
<dbReference type="SUPFAM" id="SSF53098">
    <property type="entry name" value="Ribonuclease H-like"/>
    <property type="match status" value="1"/>
</dbReference>
<name>A0A3P6DVX1_BRAOL</name>
<dbReference type="CDD" id="cd06222">
    <property type="entry name" value="RNase_H_like"/>
    <property type="match status" value="1"/>
</dbReference>
<proteinExistence type="predicted"/>
<dbReference type="EMBL" id="LR031875">
    <property type="protein sequence ID" value="VDD30416.1"/>
    <property type="molecule type" value="Genomic_DNA"/>
</dbReference>
<sequence>MNGESIKWERPPLGWMKCNTDGSFRQHLTEATAGWIFRDENGVYKGSAQALGRRVQDALESELQAILMAIQHCWSLGFKQVILESDSQKAIDILNNKKLNFNHYNWIRDIIWWARKFQNIKFKWISRNANRVADQLA</sequence>
<dbReference type="InterPro" id="IPR002156">
    <property type="entry name" value="RNaseH_domain"/>
</dbReference>
<evidence type="ECO:0000259" key="1">
    <source>
        <dbReference type="Pfam" id="PF13456"/>
    </source>
</evidence>
<dbReference type="InterPro" id="IPR036397">
    <property type="entry name" value="RNaseH_sf"/>
</dbReference>
<accession>A0A3P6DVX1</accession>